<dbReference type="Proteomes" id="UP000244005">
    <property type="component" value="Unassembled WGS sequence"/>
</dbReference>
<evidence type="ECO:0000313" key="1">
    <source>
        <dbReference type="EMBL" id="PTQ27221.1"/>
    </source>
</evidence>
<name>A0A2R6W058_MARPO</name>
<gene>
    <name evidence="1" type="ORF">MARPO_0213s0015</name>
</gene>
<proteinExistence type="predicted"/>
<protein>
    <submittedName>
        <fullName evidence="1">Uncharacterized protein</fullName>
    </submittedName>
</protein>
<reference evidence="2" key="1">
    <citation type="journal article" date="2017" name="Cell">
        <title>Insights into land plant evolution garnered from the Marchantia polymorpha genome.</title>
        <authorList>
            <person name="Bowman J.L."/>
            <person name="Kohchi T."/>
            <person name="Yamato K.T."/>
            <person name="Jenkins J."/>
            <person name="Shu S."/>
            <person name="Ishizaki K."/>
            <person name="Yamaoka S."/>
            <person name="Nishihama R."/>
            <person name="Nakamura Y."/>
            <person name="Berger F."/>
            <person name="Adam C."/>
            <person name="Aki S.S."/>
            <person name="Althoff F."/>
            <person name="Araki T."/>
            <person name="Arteaga-Vazquez M.A."/>
            <person name="Balasubrmanian S."/>
            <person name="Barry K."/>
            <person name="Bauer D."/>
            <person name="Boehm C.R."/>
            <person name="Briginshaw L."/>
            <person name="Caballero-Perez J."/>
            <person name="Catarino B."/>
            <person name="Chen F."/>
            <person name="Chiyoda S."/>
            <person name="Chovatia M."/>
            <person name="Davies K.M."/>
            <person name="Delmans M."/>
            <person name="Demura T."/>
            <person name="Dierschke T."/>
            <person name="Dolan L."/>
            <person name="Dorantes-Acosta A.E."/>
            <person name="Eklund D.M."/>
            <person name="Florent S.N."/>
            <person name="Flores-Sandoval E."/>
            <person name="Fujiyama A."/>
            <person name="Fukuzawa H."/>
            <person name="Galik B."/>
            <person name="Grimanelli D."/>
            <person name="Grimwood J."/>
            <person name="Grossniklaus U."/>
            <person name="Hamada T."/>
            <person name="Haseloff J."/>
            <person name="Hetherington A.J."/>
            <person name="Higo A."/>
            <person name="Hirakawa Y."/>
            <person name="Hundley H.N."/>
            <person name="Ikeda Y."/>
            <person name="Inoue K."/>
            <person name="Inoue S.I."/>
            <person name="Ishida S."/>
            <person name="Jia Q."/>
            <person name="Kakita M."/>
            <person name="Kanazawa T."/>
            <person name="Kawai Y."/>
            <person name="Kawashima T."/>
            <person name="Kennedy M."/>
            <person name="Kinose K."/>
            <person name="Kinoshita T."/>
            <person name="Kohara Y."/>
            <person name="Koide E."/>
            <person name="Komatsu K."/>
            <person name="Kopischke S."/>
            <person name="Kubo M."/>
            <person name="Kyozuka J."/>
            <person name="Lagercrantz U."/>
            <person name="Lin S.S."/>
            <person name="Lindquist E."/>
            <person name="Lipzen A.M."/>
            <person name="Lu C.W."/>
            <person name="De Luna E."/>
            <person name="Martienssen R.A."/>
            <person name="Minamino N."/>
            <person name="Mizutani M."/>
            <person name="Mizutani M."/>
            <person name="Mochizuki N."/>
            <person name="Monte I."/>
            <person name="Mosher R."/>
            <person name="Nagasaki H."/>
            <person name="Nakagami H."/>
            <person name="Naramoto S."/>
            <person name="Nishitani K."/>
            <person name="Ohtani M."/>
            <person name="Okamoto T."/>
            <person name="Okumura M."/>
            <person name="Phillips J."/>
            <person name="Pollak B."/>
            <person name="Reinders A."/>
            <person name="Rovekamp M."/>
            <person name="Sano R."/>
            <person name="Sawa S."/>
            <person name="Schmid M.W."/>
            <person name="Shirakawa M."/>
            <person name="Solano R."/>
            <person name="Spunde A."/>
            <person name="Suetsugu N."/>
            <person name="Sugano S."/>
            <person name="Sugiyama A."/>
            <person name="Sun R."/>
            <person name="Suzuki Y."/>
            <person name="Takenaka M."/>
            <person name="Takezawa D."/>
            <person name="Tomogane H."/>
            <person name="Tsuzuki M."/>
            <person name="Ueda T."/>
            <person name="Umeda M."/>
            <person name="Ward J.M."/>
            <person name="Watanabe Y."/>
            <person name="Yazaki K."/>
            <person name="Yokoyama R."/>
            <person name="Yoshitake Y."/>
            <person name="Yotsui I."/>
            <person name="Zachgo S."/>
            <person name="Schmutz J."/>
        </authorList>
    </citation>
    <scope>NUCLEOTIDE SEQUENCE [LARGE SCALE GENOMIC DNA]</scope>
    <source>
        <strain evidence="2">Tak-1</strain>
    </source>
</reference>
<sequence length="188" mass="22493">MKSVGRWMESRPWQAHFESRFDEQQSIFRDEHEDLEKGFEVRPRHRPRRSQDEELEISQCVQMRSWKVRVEVHQSSSHRFKLPRSRLTPGHHRDAEGFQWSAPPQHHNEMHRNYDDTGRRDALCQCRRRPRLFDGRTASRSLPERSSLHGVLQITKKISFLPRYLCLSICTKYNEIFSVICTNCYALS</sequence>
<dbReference type="AlphaFoldDB" id="A0A2R6W058"/>
<organism evidence="1 2">
    <name type="scientific">Marchantia polymorpha</name>
    <name type="common">Common liverwort</name>
    <name type="synonym">Marchantia aquatica</name>
    <dbReference type="NCBI Taxonomy" id="3197"/>
    <lineage>
        <taxon>Eukaryota</taxon>
        <taxon>Viridiplantae</taxon>
        <taxon>Streptophyta</taxon>
        <taxon>Embryophyta</taxon>
        <taxon>Marchantiophyta</taxon>
        <taxon>Marchantiopsida</taxon>
        <taxon>Marchantiidae</taxon>
        <taxon>Marchantiales</taxon>
        <taxon>Marchantiaceae</taxon>
        <taxon>Marchantia</taxon>
    </lineage>
</organism>
<accession>A0A2R6W058</accession>
<evidence type="ECO:0000313" key="2">
    <source>
        <dbReference type="Proteomes" id="UP000244005"/>
    </source>
</evidence>
<dbReference type="EMBL" id="KZ772879">
    <property type="protein sequence ID" value="PTQ27221.1"/>
    <property type="molecule type" value="Genomic_DNA"/>
</dbReference>
<keyword evidence="2" id="KW-1185">Reference proteome</keyword>